<dbReference type="GO" id="GO:0042802">
    <property type="term" value="F:identical protein binding"/>
    <property type="evidence" value="ECO:0007669"/>
    <property type="project" value="UniProtKB-ARBA"/>
</dbReference>
<evidence type="ECO:0000259" key="16">
    <source>
        <dbReference type="PROSITE" id="PS51747"/>
    </source>
</evidence>
<comment type="cofactor">
    <cofactor evidence="1 14 15">
        <name>Zn(2+)</name>
        <dbReference type="ChEBI" id="CHEBI:29105"/>
    </cofactor>
</comment>
<keyword evidence="7 15" id="KW-0378">Hydrolase</keyword>
<dbReference type="EC" id="3.5.4.5" evidence="4 15"/>
<evidence type="ECO:0000256" key="7">
    <source>
        <dbReference type="ARBA" id="ARBA00022801"/>
    </source>
</evidence>
<evidence type="ECO:0000256" key="13">
    <source>
        <dbReference type="PIRSR" id="PIRSR606262-2"/>
    </source>
</evidence>
<dbReference type="NCBIfam" id="NF004064">
    <property type="entry name" value="PRK05578.1"/>
    <property type="match status" value="1"/>
</dbReference>
<feature type="binding site" evidence="14">
    <location>
        <position position="91"/>
    </location>
    <ligand>
        <name>Zn(2+)</name>
        <dbReference type="ChEBI" id="CHEBI:29105"/>
        <note>catalytic</note>
    </ligand>
</feature>
<dbReference type="Pfam" id="PF00383">
    <property type="entry name" value="dCMP_cyt_deam_1"/>
    <property type="match status" value="1"/>
</dbReference>
<feature type="binding site" evidence="14">
    <location>
        <position position="58"/>
    </location>
    <ligand>
        <name>Zn(2+)</name>
        <dbReference type="ChEBI" id="CHEBI:29105"/>
        <note>catalytic</note>
    </ligand>
</feature>
<evidence type="ECO:0000256" key="11">
    <source>
        <dbReference type="ARBA" id="ARBA00049558"/>
    </source>
</evidence>
<keyword evidence="6 14" id="KW-0479">Metal-binding</keyword>
<feature type="binding site" evidence="14">
    <location>
        <position position="94"/>
    </location>
    <ligand>
        <name>Zn(2+)</name>
        <dbReference type="ChEBI" id="CHEBI:29105"/>
        <note>catalytic</note>
    </ligand>
</feature>
<dbReference type="PROSITE" id="PS51747">
    <property type="entry name" value="CYT_DCMP_DEAMINASES_2"/>
    <property type="match status" value="1"/>
</dbReference>
<dbReference type="Gene3D" id="3.40.140.10">
    <property type="entry name" value="Cytidine Deaminase, domain 2"/>
    <property type="match status" value="1"/>
</dbReference>
<dbReference type="AlphaFoldDB" id="A0A2W5DKJ0"/>
<sequence>MELSQDVLDRLLAESLRARAFSHAPYSRYAVGAAILDEQGRIHIGANIENASYPQGWCAEPSALTAMIMAGGKQAKAVLVTGPGPDIITPCGGCRQKLREFSVPDDLIVIVGDPSGIRGRWTLAELLPHSFGPDHLKLF</sequence>
<dbReference type="GO" id="GO:0072527">
    <property type="term" value="P:pyrimidine-containing compound metabolic process"/>
    <property type="evidence" value="ECO:0007669"/>
    <property type="project" value="UniProtKB-ARBA"/>
</dbReference>
<protein>
    <recommendedName>
        <fullName evidence="5 15">Cytidine deaminase</fullName>
        <ecNumber evidence="4 15">3.5.4.5</ecNumber>
    </recommendedName>
    <alternativeName>
        <fullName evidence="9 15">Cytidine aminohydrolase</fullName>
    </alternativeName>
</protein>
<evidence type="ECO:0000256" key="14">
    <source>
        <dbReference type="PIRSR" id="PIRSR606262-3"/>
    </source>
</evidence>
<comment type="function">
    <text evidence="2 15">This enzyme scavenges exogenous and endogenous cytidine and 2'-deoxycytidine for UMP synthesis.</text>
</comment>
<keyword evidence="8 14" id="KW-0862">Zinc</keyword>
<feature type="active site" description="Proton donor" evidence="12">
    <location>
        <position position="60"/>
    </location>
</feature>
<evidence type="ECO:0000256" key="3">
    <source>
        <dbReference type="ARBA" id="ARBA00006576"/>
    </source>
</evidence>
<dbReference type="InterPro" id="IPR006262">
    <property type="entry name" value="Cyt_deam_tetra"/>
</dbReference>
<dbReference type="InterPro" id="IPR050202">
    <property type="entry name" value="Cyt/Deoxycyt_deaminase"/>
</dbReference>
<dbReference type="EMBL" id="QFOD01000017">
    <property type="protein sequence ID" value="PZP29647.1"/>
    <property type="molecule type" value="Genomic_DNA"/>
</dbReference>
<dbReference type="GO" id="GO:0055086">
    <property type="term" value="P:nucleobase-containing small molecule metabolic process"/>
    <property type="evidence" value="ECO:0007669"/>
    <property type="project" value="UniProtKB-ARBA"/>
</dbReference>
<feature type="binding site" evidence="13">
    <location>
        <begin position="47"/>
        <end position="53"/>
    </location>
    <ligand>
        <name>substrate</name>
    </ligand>
</feature>
<comment type="caution">
    <text evidence="17">The sequence shown here is derived from an EMBL/GenBank/DDBJ whole genome shotgun (WGS) entry which is preliminary data.</text>
</comment>
<evidence type="ECO:0000256" key="10">
    <source>
        <dbReference type="ARBA" id="ARBA00049252"/>
    </source>
</evidence>
<evidence type="ECO:0000256" key="2">
    <source>
        <dbReference type="ARBA" id="ARBA00003949"/>
    </source>
</evidence>
<dbReference type="PROSITE" id="PS00903">
    <property type="entry name" value="CYT_DCMP_DEAMINASES_1"/>
    <property type="match status" value="1"/>
</dbReference>
<dbReference type="Proteomes" id="UP000249633">
    <property type="component" value="Unassembled WGS sequence"/>
</dbReference>
<dbReference type="GO" id="GO:0008270">
    <property type="term" value="F:zinc ion binding"/>
    <property type="evidence" value="ECO:0007669"/>
    <property type="project" value="UniProtKB-UniRule"/>
</dbReference>
<evidence type="ECO:0000256" key="9">
    <source>
        <dbReference type="ARBA" id="ARBA00032005"/>
    </source>
</evidence>
<evidence type="ECO:0000256" key="15">
    <source>
        <dbReference type="RuleBase" id="RU364006"/>
    </source>
</evidence>
<evidence type="ECO:0000256" key="1">
    <source>
        <dbReference type="ARBA" id="ARBA00001947"/>
    </source>
</evidence>
<comment type="catalytic activity">
    <reaction evidence="11 15">
        <text>cytidine + H2O + H(+) = uridine + NH4(+)</text>
        <dbReference type="Rhea" id="RHEA:16069"/>
        <dbReference type="ChEBI" id="CHEBI:15377"/>
        <dbReference type="ChEBI" id="CHEBI:15378"/>
        <dbReference type="ChEBI" id="CHEBI:16704"/>
        <dbReference type="ChEBI" id="CHEBI:17562"/>
        <dbReference type="ChEBI" id="CHEBI:28938"/>
        <dbReference type="EC" id="3.5.4.5"/>
    </reaction>
</comment>
<evidence type="ECO:0000256" key="8">
    <source>
        <dbReference type="ARBA" id="ARBA00022833"/>
    </source>
</evidence>
<dbReference type="CDD" id="cd01283">
    <property type="entry name" value="cytidine_deaminase"/>
    <property type="match status" value="1"/>
</dbReference>
<evidence type="ECO:0000256" key="5">
    <source>
        <dbReference type="ARBA" id="ARBA00018266"/>
    </source>
</evidence>
<proteinExistence type="inferred from homology"/>
<evidence type="ECO:0000313" key="17">
    <source>
        <dbReference type="EMBL" id="PZP29647.1"/>
    </source>
</evidence>
<reference evidence="17 18" key="1">
    <citation type="submission" date="2017-08" db="EMBL/GenBank/DDBJ databases">
        <title>Infants hospitalized years apart are colonized by the same room-sourced microbial strains.</title>
        <authorList>
            <person name="Brooks B."/>
            <person name="Olm M.R."/>
            <person name="Firek B.A."/>
            <person name="Baker R."/>
            <person name="Thomas B.C."/>
            <person name="Morowitz M.J."/>
            <person name="Banfield J.F."/>
        </authorList>
    </citation>
    <scope>NUCLEOTIDE SEQUENCE [LARGE SCALE GENOMIC DNA]</scope>
    <source>
        <strain evidence="17">S2_012_000_R2_81</strain>
    </source>
</reference>
<dbReference type="GO" id="GO:0004126">
    <property type="term" value="F:cytidine deaminase activity"/>
    <property type="evidence" value="ECO:0007669"/>
    <property type="project" value="UniProtKB-UniRule"/>
</dbReference>
<gene>
    <name evidence="17" type="primary">cdd</name>
    <name evidence="17" type="ORF">DI603_16435</name>
</gene>
<feature type="domain" description="CMP/dCMP-type deaminase" evidence="16">
    <location>
        <begin position="6"/>
        <end position="134"/>
    </location>
</feature>
<dbReference type="PANTHER" id="PTHR11644:SF2">
    <property type="entry name" value="CYTIDINE DEAMINASE"/>
    <property type="match status" value="1"/>
</dbReference>
<dbReference type="PANTHER" id="PTHR11644">
    <property type="entry name" value="CYTIDINE DEAMINASE"/>
    <property type="match status" value="1"/>
</dbReference>
<evidence type="ECO:0000256" key="4">
    <source>
        <dbReference type="ARBA" id="ARBA00012783"/>
    </source>
</evidence>
<comment type="catalytic activity">
    <reaction evidence="10 15">
        <text>2'-deoxycytidine + H2O + H(+) = 2'-deoxyuridine + NH4(+)</text>
        <dbReference type="Rhea" id="RHEA:13433"/>
        <dbReference type="ChEBI" id="CHEBI:15377"/>
        <dbReference type="ChEBI" id="CHEBI:15378"/>
        <dbReference type="ChEBI" id="CHEBI:15698"/>
        <dbReference type="ChEBI" id="CHEBI:16450"/>
        <dbReference type="ChEBI" id="CHEBI:28938"/>
        <dbReference type="EC" id="3.5.4.5"/>
    </reaction>
</comment>
<evidence type="ECO:0000256" key="12">
    <source>
        <dbReference type="PIRSR" id="PIRSR606262-1"/>
    </source>
</evidence>
<comment type="similarity">
    <text evidence="3 15">Belongs to the cytidine and deoxycytidylate deaminase family.</text>
</comment>
<accession>A0A2W5DKJ0</accession>
<dbReference type="NCBIfam" id="TIGR01354">
    <property type="entry name" value="cyt_deam_tetra"/>
    <property type="match status" value="1"/>
</dbReference>
<organism evidence="17 18">
    <name type="scientific">Roseateles depolymerans</name>
    <dbReference type="NCBI Taxonomy" id="76731"/>
    <lineage>
        <taxon>Bacteria</taxon>
        <taxon>Pseudomonadati</taxon>
        <taxon>Pseudomonadota</taxon>
        <taxon>Betaproteobacteria</taxon>
        <taxon>Burkholderiales</taxon>
        <taxon>Sphaerotilaceae</taxon>
        <taxon>Roseateles</taxon>
    </lineage>
</organism>
<dbReference type="InterPro" id="IPR016192">
    <property type="entry name" value="APOBEC/CMP_deaminase_Zn-bd"/>
</dbReference>
<dbReference type="InterPro" id="IPR002125">
    <property type="entry name" value="CMP_dCMP_dom"/>
</dbReference>
<dbReference type="GO" id="GO:0005829">
    <property type="term" value="C:cytosol"/>
    <property type="evidence" value="ECO:0007669"/>
    <property type="project" value="TreeGrafter"/>
</dbReference>
<evidence type="ECO:0000313" key="18">
    <source>
        <dbReference type="Proteomes" id="UP000249633"/>
    </source>
</evidence>
<dbReference type="SUPFAM" id="SSF53927">
    <property type="entry name" value="Cytidine deaminase-like"/>
    <property type="match status" value="1"/>
</dbReference>
<name>A0A2W5DKJ0_9BURK</name>
<evidence type="ECO:0000256" key="6">
    <source>
        <dbReference type="ARBA" id="ARBA00022723"/>
    </source>
</evidence>
<dbReference type="InterPro" id="IPR016193">
    <property type="entry name" value="Cytidine_deaminase-like"/>
</dbReference>